<dbReference type="Proteomes" id="UP000887013">
    <property type="component" value="Unassembled WGS sequence"/>
</dbReference>
<dbReference type="AlphaFoldDB" id="A0A8X6QEV8"/>
<organism evidence="1 2">
    <name type="scientific">Nephila pilipes</name>
    <name type="common">Giant wood spider</name>
    <name type="synonym">Nephila maculata</name>
    <dbReference type="NCBI Taxonomy" id="299642"/>
    <lineage>
        <taxon>Eukaryota</taxon>
        <taxon>Metazoa</taxon>
        <taxon>Ecdysozoa</taxon>
        <taxon>Arthropoda</taxon>
        <taxon>Chelicerata</taxon>
        <taxon>Arachnida</taxon>
        <taxon>Araneae</taxon>
        <taxon>Araneomorphae</taxon>
        <taxon>Entelegynae</taxon>
        <taxon>Araneoidea</taxon>
        <taxon>Nephilidae</taxon>
        <taxon>Nephila</taxon>
    </lineage>
</organism>
<comment type="caution">
    <text evidence="1">The sequence shown here is derived from an EMBL/GenBank/DDBJ whole genome shotgun (WGS) entry which is preliminary data.</text>
</comment>
<gene>
    <name evidence="1" type="ORF">NPIL_341201</name>
</gene>
<dbReference type="OrthoDB" id="6513218at2759"/>
<dbReference type="InterPro" id="IPR024276">
    <property type="entry name" value="CCAP"/>
</dbReference>
<proteinExistence type="predicted"/>
<name>A0A8X6QEV8_NEPPI</name>
<evidence type="ECO:0000313" key="1">
    <source>
        <dbReference type="EMBL" id="GFU22843.1"/>
    </source>
</evidence>
<evidence type="ECO:0000313" key="2">
    <source>
        <dbReference type="Proteomes" id="UP000887013"/>
    </source>
</evidence>
<dbReference type="EMBL" id="BMAW01081088">
    <property type="protein sequence ID" value="GFU22843.1"/>
    <property type="molecule type" value="Genomic_DNA"/>
</dbReference>
<keyword evidence="2" id="KW-1185">Reference proteome</keyword>
<dbReference type="Pfam" id="PF11105">
    <property type="entry name" value="CCAP"/>
    <property type="match status" value="1"/>
</dbReference>
<reference evidence="1" key="1">
    <citation type="submission" date="2020-08" db="EMBL/GenBank/DDBJ databases">
        <title>Multicomponent nature underlies the extraordinary mechanical properties of spider dragline silk.</title>
        <authorList>
            <person name="Kono N."/>
            <person name="Nakamura H."/>
            <person name="Mori M."/>
            <person name="Yoshida Y."/>
            <person name="Ohtoshi R."/>
            <person name="Malay A.D."/>
            <person name="Moran D.A.P."/>
            <person name="Tomita M."/>
            <person name="Numata K."/>
            <person name="Arakawa K."/>
        </authorList>
    </citation>
    <scope>NUCLEOTIDE SEQUENCE</scope>
</reference>
<sequence>MESISIKSKEISFSMASENLQGNQELHRAEMQESLELKENIPYAEKRVFCNAFTGCGKKRSVNEENSVDSKSLPKDKRIAFSPSIFKKLLKLLFKVKDKIALLYGARERNENFDDLLSYLSDFTEEIQAQEKINSNL</sequence>
<protein>
    <recommendedName>
        <fullName evidence="3">Cardioactive peptide</fullName>
    </recommendedName>
</protein>
<evidence type="ECO:0008006" key="3">
    <source>
        <dbReference type="Google" id="ProtNLM"/>
    </source>
</evidence>
<accession>A0A8X6QEV8</accession>